<evidence type="ECO:0000259" key="1">
    <source>
        <dbReference type="Pfam" id="PF20250"/>
    </source>
</evidence>
<dbReference type="STRING" id="29341.RSJ17_12990"/>
<name>A0A0C1R9V3_9CLOT</name>
<protein>
    <recommendedName>
        <fullName evidence="1">Flagellar Assembly Protein A N-terminal region domain-containing protein</fullName>
    </recommendedName>
</protein>
<dbReference type="PANTHER" id="PTHR38032:SF1">
    <property type="entry name" value="RNA-BINDING PROTEIN KHPB N-TERMINAL DOMAIN-CONTAINING PROTEIN"/>
    <property type="match status" value="1"/>
</dbReference>
<dbReference type="InterPro" id="IPR005646">
    <property type="entry name" value="FapA"/>
</dbReference>
<organism evidence="2 3">
    <name type="scientific">Clostridium argentinense CDC 2741</name>
    <dbReference type="NCBI Taxonomy" id="1418104"/>
    <lineage>
        <taxon>Bacteria</taxon>
        <taxon>Bacillati</taxon>
        <taxon>Bacillota</taxon>
        <taxon>Clostridia</taxon>
        <taxon>Eubacteriales</taxon>
        <taxon>Clostridiaceae</taxon>
        <taxon>Clostridium</taxon>
    </lineage>
</organism>
<dbReference type="RefSeq" id="WP_039632447.1">
    <property type="nucleotide sequence ID" value="NZ_AYSO01000015.1"/>
</dbReference>
<dbReference type="Pfam" id="PF20250">
    <property type="entry name" value="FapA_N"/>
    <property type="match status" value="1"/>
</dbReference>
<accession>A0A0C1R9V3</accession>
<reference evidence="2" key="1">
    <citation type="journal article" date="2015" name="Infect. Genet. Evol.">
        <title>Genomic sequences of six botulinum neurotoxin-producing strains representing three clostridial species illustrate the mobility and diversity of botulinum neurotoxin genes.</title>
        <authorList>
            <person name="Smith T.J."/>
            <person name="Hill K.K."/>
            <person name="Xie G."/>
            <person name="Foley B.T."/>
            <person name="Williamson C.H."/>
            <person name="Foster J.T."/>
            <person name="Johnson S.L."/>
            <person name="Chertkov O."/>
            <person name="Teshima H."/>
            <person name="Gibbons H.S."/>
            <person name="Johnsky L.A."/>
            <person name="Karavis M.A."/>
            <person name="Smith L.A."/>
        </authorList>
    </citation>
    <scope>NUCLEOTIDE SEQUENCE [LARGE SCALE GENOMIC DNA]</scope>
    <source>
        <strain evidence="2">CDC 2741</strain>
    </source>
</reference>
<evidence type="ECO:0000313" key="2">
    <source>
        <dbReference type="EMBL" id="KIE47226.1"/>
    </source>
</evidence>
<dbReference type="Proteomes" id="UP000031366">
    <property type="component" value="Unassembled WGS sequence"/>
</dbReference>
<dbReference type="OrthoDB" id="1279at2"/>
<keyword evidence="3" id="KW-1185">Reference proteome</keyword>
<evidence type="ECO:0000313" key="3">
    <source>
        <dbReference type="Proteomes" id="UP000031366"/>
    </source>
</evidence>
<feature type="domain" description="Flagellar Assembly Protein A N-terminal region" evidence="1">
    <location>
        <begin position="79"/>
        <end position="271"/>
    </location>
</feature>
<dbReference type="AlphaFoldDB" id="A0A0C1R9V3"/>
<comment type="caution">
    <text evidence="2">The sequence shown here is derived from an EMBL/GenBank/DDBJ whole genome shotgun (WGS) entry which is preliminary data.</text>
</comment>
<dbReference type="Pfam" id="PF03961">
    <property type="entry name" value="FapA"/>
    <property type="match status" value="1"/>
</dbReference>
<dbReference type="PANTHER" id="PTHR38032">
    <property type="entry name" value="POLYMERASE-RELATED"/>
    <property type="match status" value="1"/>
</dbReference>
<gene>
    <name evidence="2" type="ORF">U732_1447</name>
</gene>
<dbReference type="EMBL" id="AYSO01000015">
    <property type="protein sequence ID" value="KIE47226.1"/>
    <property type="molecule type" value="Genomic_DNA"/>
</dbReference>
<dbReference type="InterPro" id="IPR046866">
    <property type="entry name" value="FapA_N"/>
</dbReference>
<sequence length="592" mass="66390">MANLNSSLTNKQGMGLIKIENGKVVIINPIDGNKPAKILPCDEVQIIVNSREVISPIEVFEENDIEIRVRETEAKRELNLSVSEDKMEARISLRYVPKEEYKLKDTELLTELTPSIQYVGLTMPPKYTELQILSELSNLGIIYGIDNEAVKKCCEEENIGNLIISRGKEPTQPVDDEIEVFFQSEFDKKLEVDEKGTVDFKSIGAVEVVHRGDVIAALKEGQEGAIGFNVYGQLQRPRKRKEKKIFANNGCRLENNSIIATIDGKPHVKGNMFSVEKVHQINKDVDISTGNIKFIGDVIIYGDVKEGMTVEAGHELTVNSNVLRAELKAGGNITVKGNIISSSIIVGSESLDYSLYINELENFQNLLGRLYDTLLRVNHKKMITNNVSDRELVKFIVESRFKNFRNDVKKVLNVMETQGEVYDSLYAIVKNKLDNSYFSNIVTIHEIKQIQQMVTQKLNSVKVGAMHQSNLTANYIQDSKVSSTGSVYINGKGVYKSEINALDSVYFVAERSTTRGGIINATNEIKCKIVGTIAGVSTILKAKKNGHIHADIAYYNTKFIIGEKEFLLEEPSRNIHVYLDNDKELVVDKFKL</sequence>
<dbReference type="InterPro" id="IPR046865">
    <property type="entry name" value="FapA_b_solenoid"/>
</dbReference>
<proteinExistence type="predicted"/>